<dbReference type="GO" id="GO:0005737">
    <property type="term" value="C:cytoplasm"/>
    <property type="evidence" value="ECO:0007669"/>
    <property type="project" value="TreeGrafter"/>
</dbReference>
<feature type="compositionally biased region" description="Basic and acidic residues" evidence="2">
    <location>
        <begin position="756"/>
        <end position="772"/>
    </location>
</feature>
<dbReference type="Proteomes" id="UP001249851">
    <property type="component" value="Unassembled WGS sequence"/>
</dbReference>
<evidence type="ECO:0000259" key="3">
    <source>
        <dbReference type="PROSITE" id="PS50181"/>
    </source>
</evidence>
<feature type="region of interest" description="Disordered" evidence="2">
    <location>
        <begin position="652"/>
        <end position="695"/>
    </location>
</feature>
<dbReference type="AlphaFoldDB" id="A0AAD9QWH2"/>
<dbReference type="CDD" id="cd22139">
    <property type="entry name" value="F-box_unchar"/>
    <property type="match status" value="1"/>
</dbReference>
<evidence type="ECO:0000256" key="2">
    <source>
        <dbReference type="SAM" id="MobiDB-lite"/>
    </source>
</evidence>
<reference evidence="4" key="1">
    <citation type="journal article" date="2023" name="G3 (Bethesda)">
        <title>Whole genome assembly and annotation of the endangered Caribbean coral Acropora cervicornis.</title>
        <authorList>
            <person name="Selwyn J.D."/>
            <person name="Vollmer S.V."/>
        </authorList>
    </citation>
    <scope>NUCLEOTIDE SEQUENCE</scope>
    <source>
        <strain evidence="4">K2</strain>
    </source>
</reference>
<dbReference type="Gene3D" id="3.80.10.10">
    <property type="entry name" value="Ribonuclease Inhibitor"/>
    <property type="match status" value="1"/>
</dbReference>
<dbReference type="Pfam" id="PF25372">
    <property type="entry name" value="DUF7885"/>
    <property type="match status" value="1"/>
</dbReference>
<dbReference type="EMBL" id="JARQWQ010000012">
    <property type="protein sequence ID" value="KAK2568341.1"/>
    <property type="molecule type" value="Genomic_DNA"/>
</dbReference>
<feature type="compositionally biased region" description="Polar residues" evidence="2">
    <location>
        <begin position="28"/>
        <end position="41"/>
    </location>
</feature>
<sequence length="1115" mass="124604">MEKLTDDDAKKLASGWVKRIQNSLLAPDSDVTSLGNVSSRIRSSDEPNFSVGLENGKVHDHNLGSSPVLADSGINVSSDMFSGHSGVSTNWNHNDSSFQNTFEHSNILVDPSSEPNGLVTARPDANFLRRKRLEFFNKSKELQEKEDFAGLPDRNHNLHVKESCAKSAQSLQSCKNQWEVDQLDCNQDIYANHKPAGNMHQLEAFQKPLSQILNGCASSNEQQPTHRTSKGFESDEDEFRLELWGLKESVNSGEVNLNAYLSESSWKGKRSIPASQCQFDNFVDEPTRFTHTLVQPLQKESVTLQKLSDSKDYNQSRICASEEFGNEMQKDDKSHSHLNRKTLAQEICNGHFSGPEPQINGPLYCGFDNSDSETSLLSFGSKCDDVHYRKLEETSPRGRSNHLENKNKPKRSKDQILLELTEFIEGFGSPKDSTKIGDVKDRQLKCSSDKTLPLSTEKVFNGCTEDSKRNQFGRISGNRYSPGELICRSQSDPENIDLSSNQTGKGSTLLPSEHHKNVMGKICPSCDEVNSKAANWCIECGKALVSVEPTCLTAKQQKVFEKQCEETKVLIAEALKTPMNFSHLLSLEKAEAEERLLNKGISNLSLRVSQSAKNFEEEKYNCLSKPHEYKRRWVRSSIAWSTYHPSELTKSRSFVNGKGKTHERQRATSFSDVTSVSNSKGKEKGSKHKKANVWNKSAQNRTVSCCSLSGDGAKVADADDKGFTNLKSVAHHQNASSRTNQRGRQVQSFVKQNNDSTRESQYHSRPPRHDSLPKSSSSSSLEDGMRSLKSVKVAKAVPPLDLKGVDNYERMLTLIRSQHSSEPLPYLCLPDEILLRIFSFLPHKDLVSCSLACNQFFRISMDETLWKVIVLKKNNNITDEWLQVIGKRRPVSLTISQCHSDKVTAKGLRDLFRNCSDSLEELNFSRCRGGELIGESILLHVAARCCWLRSVDASWTNVSDCGVQALVDNVKSISCLVFLSLSLRIFEVFGCFNITPSGIKLLGQSCKKLQTLNIGQCHKIRDSAVRKIVKYCPLVTTLVLANCPLITDVSLKEIATNLPRIRSLDICGCSKVSDNGICALSRNCQRLNTLHLYGCKRIRNTSDLRLLNPALSIEC</sequence>
<evidence type="ECO:0000313" key="4">
    <source>
        <dbReference type="EMBL" id="KAK2568341.1"/>
    </source>
</evidence>
<accession>A0AAD9QWH2</accession>
<organism evidence="4 5">
    <name type="scientific">Acropora cervicornis</name>
    <name type="common">Staghorn coral</name>
    <dbReference type="NCBI Taxonomy" id="6130"/>
    <lineage>
        <taxon>Eukaryota</taxon>
        <taxon>Metazoa</taxon>
        <taxon>Cnidaria</taxon>
        <taxon>Anthozoa</taxon>
        <taxon>Hexacorallia</taxon>
        <taxon>Scleractinia</taxon>
        <taxon>Astrocoeniina</taxon>
        <taxon>Acroporidae</taxon>
        <taxon>Acropora</taxon>
    </lineage>
</organism>
<evidence type="ECO:0000256" key="1">
    <source>
        <dbReference type="ARBA" id="ARBA00022786"/>
    </source>
</evidence>
<dbReference type="InterPro" id="IPR050648">
    <property type="entry name" value="F-box_LRR-repeat"/>
</dbReference>
<dbReference type="SMART" id="SM00256">
    <property type="entry name" value="FBOX"/>
    <property type="match status" value="1"/>
</dbReference>
<feature type="domain" description="F-box" evidence="3">
    <location>
        <begin position="823"/>
        <end position="869"/>
    </location>
</feature>
<proteinExistence type="predicted"/>
<dbReference type="Pfam" id="PF12937">
    <property type="entry name" value="F-box-like"/>
    <property type="match status" value="1"/>
</dbReference>
<dbReference type="InterPro" id="IPR006553">
    <property type="entry name" value="Leu-rich_rpt_Cys-con_subtyp"/>
</dbReference>
<evidence type="ECO:0000313" key="5">
    <source>
        <dbReference type="Proteomes" id="UP001249851"/>
    </source>
</evidence>
<dbReference type="SMART" id="SM00367">
    <property type="entry name" value="LRR_CC"/>
    <property type="match status" value="6"/>
</dbReference>
<reference evidence="4" key="2">
    <citation type="journal article" date="2023" name="Science">
        <title>Genomic signatures of disease resistance in endangered staghorn corals.</title>
        <authorList>
            <person name="Vollmer S.V."/>
            <person name="Selwyn J.D."/>
            <person name="Despard B.A."/>
            <person name="Roesel C.L."/>
        </authorList>
    </citation>
    <scope>NUCLEOTIDE SEQUENCE</scope>
    <source>
        <strain evidence="4">K2</strain>
    </source>
</reference>
<feature type="region of interest" description="Disordered" evidence="2">
    <location>
        <begin position="393"/>
        <end position="414"/>
    </location>
</feature>
<dbReference type="InterPro" id="IPR032675">
    <property type="entry name" value="LRR_dom_sf"/>
</dbReference>
<keyword evidence="1" id="KW-0833">Ubl conjugation pathway</keyword>
<dbReference type="InterPro" id="IPR001810">
    <property type="entry name" value="F-box_dom"/>
</dbReference>
<dbReference type="SUPFAM" id="SSF52047">
    <property type="entry name" value="RNI-like"/>
    <property type="match status" value="1"/>
</dbReference>
<protein>
    <submittedName>
        <fullName evidence="4">F-box/LRR-repeat protein 7</fullName>
    </submittedName>
</protein>
<comment type="caution">
    <text evidence="4">The sequence shown here is derived from an EMBL/GenBank/DDBJ whole genome shotgun (WGS) entry which is preliminary data.</text>
</comment>
<dbReference type="InterPro" id="IPR057207">
    <property type="entry name" value="FBXL15_LRR"/>
</dbReference>
<feature type="region of interest" description="Disordered" evidence="2">
    <location>
        <begin position="28"/>
        <end position="48"/>
    </location>
</feature>
<name>A0AAD9QWH2_ACRCE</name>
<gene>
    <name evidence="4" type="ORF">P5673_007359</name>
</gene>
<dbReference type="PANTHER" id="PTHR13382">
    <property type="entry name" value="MITOCHONDRIAL ATP SYNTHASE COUPLING FACTOR B"/>
    <property type="match status" value="1"/>
</dbReference>
<keyword evidence="5" id="KW-1185">Reference proteome</keyword>
<feature type="region of interest" description="Disordered" evidence="2">
    <location>
        <begin position="751"/>
        <end position="783"/>
    </location>
</feature>
<dbReference type="PROSITE" id="PS50181">
    <property type="entry name" value="FBOX"/>
    <property type="match status" value="1"/>
</dbReference>